<dbReference type="OrthoDB" id="279982at2"/>
<dbReference type="SUPFAM" id="SSF103647">
    <property type="entry name" value="TSP type-3 repeat"/>
    <property type="match status" value="1"/>
</dbReference>
<organism evidence="3 4">
    <name type="scientific">Maribacter polysiphoniae</name>
    <dbReference type="NCBI Taxonomy" id="429344"/>
    <lineage>
        <taxon>Bacteria</taxon>
        <taxon>Pseudomonadati</taxon>
        <taxon>Bacteroidota</taxon>
        <taxon>Flavobacteriia</taxon>
        <taxon>Flavobacteriales</taxon>
        <taxon>Flavobacteriaceae</taxon>
        <taxon>Maribacter</taxon>
    </lineage>
</organism>
<dbReference type="EMBL" id="JACWLN010000021">
    <property type="protein sequence ID" value="MBD1263203.1"/>
    <property type="molecule type" value="Genomic_DNA"/>
</dbReference>
<dbReference type="InterPro" id="IPR028974">
    <property type="entry name" value="TSP_type-3_rpt"/>
</dbReference>
<keyword evidence="5" id="KW-1185">Reference proteome</keyword>
<reference evidence="2 5" key="2">
    <citation type="submission" date="2020-07" db="EMBL/GenBank/DDBJ databases">
        <title>The draft genome sequence of Maribacter polysiphoniae KCTC 22021.</title>
        <authorList>
            <person name="Mu L."/>
        </authorList>
    </citation>
    <scope>NUCLEOTIDE SEQUENCE [LARGE SCALE GENOMIC DNA]</scope>
    <source>
        <strain evidence="2 5">KCTC 22021</strain>
    </source>
</reference>
<dbReference type="InterPro" id="IPR028994">
    <property type="entry name" value="Integrin_alpha_N"/>
</dbReference>
<evidence type="ECO:0000313" key="5">
    <source>
        <dbReference type="Proteomes" id="UP000651837"/>
    </source>
</evidence>
<dbReference type="Pfam" id="PF13517">
    <property type="entry name" value="FG-GAP_3"/>
    <property type="match status" value="1"/>
</dbReference>
<evidence type="ECO:0000313" key="2">
    <source>
        <dbReference type="EMBL" id="MBD1263203.1"/>
    </source>
</evidence>
<protein>
    <submittedName>
        <fullName evidence="3">VCBS repeat protein</fullName>
    </submittedName>
    <submittedName>
        <fullName evidence="2">VCBS repeat-containing protein</fullName>
    </submittedName>
</protein>
<dbReference type="InterPro" id="IPR018247">
    <property type="entry name" value="EF_Hand_1_Ca_BS"/>
</dbReference>
<dbReference type="InterPro" id="IPR013517">
    <property type="entry name" value="FG-GAP"/>
</dbReference>
<dbReference type="PROSITE" id="PS00018">
    <property type="entry name" value="EF_HAND_1"/>
    <property type="match status" value="1"/>
</dbReference>
<dbReference type="GO" id="GO:0005509">
    <property type="term" value="F:calcium ion binding"/>
    <property type="evidence" value="ECO:0007669"/>
    <property type="project" value="InterPro"/>
</dbReference>
<sequence length="1543" mass="162670">MKPILRTVMFGNSKMISHKSFVCIIGVFIFFGFQNIFSQTTFTETAASFNLDIGGNKDGGHAWADYDNDGDLDVLVLENVNGSTRSYLMRNNGNNTFTDVRAALITGMGNDVAERQAAWGDLNNDGRPDFMITSSGTSGGGGKAALQIYLQNTSGTFGDGAGGNTPITVGRGSFTININPINAEGAGFFDFEGDGDLDIFFDSHNYGIELLRNNYIDHTTSTIVNPPAASLFTHITTGNGTGVVNFGLNQFATDGDYGSAADVNDDGWVDIFMRKRDENDFFLNQGGTFTNGADLAQAENGNKGGNGLWDLDNDGDLDAVWTENGFTQIYRNDAGTWTPLGAAVFPGLPQPSSSNSGASSARIDALAGGDIDNDGDIDILLVGRNRSYLYINQLNSPTPAPGVVGSGTAMSFSLDSQTFNSGRDGEGTTMVDVDDDGDLDIYMNINGNKNKLYLNNLPAANRKNHLLVDVTEDRDANGNTGGFPGRVAIGTNVLIRDCAGNIVSGLRQVNGVYGHGTQQPEEVHFGLPLGEGETYIIEVHYPNFNDPVNGITRLIATAIAQPSTIPGTNHYSLTTTNAELIENPNAPIANDDLKTVAHGNTVSVQISLFDNDSEPDGENFFIESVVQPAIGSVVIDDADAGLVTYTYSAATPFSGTTFDYTITDATSNLCPAQGKSDTATVTIFEPCTDSSGLDTDGDGFNNVCDLDDDNDGILDVVERPKTVLWVLDGTITPDQQNVIDKLTNLGYTLTLADDNDSQDANNYSVTYVHPSVSSGTAFANISNLATTTNGVITSENALFDELFGTSGAVGNPTTNLINIINNTHPITLSLPLGNLDIGSGDFYVNNVVTGTKLGQHPDGTANLIAWEVGEAMDTGIAPGRRVAAPHTSHDGGLNSAGEDLLVSAILWTWALDTDGDGLYDDLDLDSDGDGIPDNVEAQTTLTYTPPNGDSNAIYAANNGVNSSYLGGLLPVNTDGADNPDYLDVDSDNEGHGDTTEAGIALAGVDTDNDGLDDGIDTDLTGYDDPGGTIDDPLNTPLTLLDTDNDATTGGDVDFRDALDDRPDNDLDGIVDAEDFDDDNDGILDIDEGCGNLVVNGNFEAQDFSDAVEFPNGFTEAGGTFIGATYNTNPLTGWSYTQNMDGWVGNQRMSWSSNDFAPAYKGGQYIDVIGNNAASGGSNNVLTQIINTEPGETYTFSFFWGEDVGHRVGDPVILNVSVLDSGSNSLMNQTLNTTAFGIVDNIVGPQNWYYFEQTFIATTNTTTLRFAATPSGTANGTAIDFVYVTKNGLCQDTDGDGVIDAFDLDSDNDGIYDAVEAGHGAAHTNGVVNGAIGTDGVPDAVQSTPNNEMVNYIVEDSDSDGSIDAIESDADDDGCNDVDEAGYTDGNNDGLLGPNPITVDGNGLVISGTDGYTTPADANTNSTYDFQEAGSPASIVGQPSNITICPGCTGEIKITGTDIDTYQWQLFDGGSWMDLSDGGIYSGTATDSLIITNPTTSDTGNQYRVIVSNSAFVCSGDISATGVLTVAAKTIITNRRITYRVNKN</sequence>
<dbReference type="PANTHER" id="PTHR44103:SF1">
    <property type="entry name" value="PROPROTEIN CONVERTASE P"/>
    <property type="match status" value="1"/>
</dbReference>
<accession>A0A316E4M9</accession>
<dbReference type="EMBL" id="QGGQ01000020">
    <property type="protein sequence ID" value="PWK17860.1"/>
    <property type="molecule type" value="Genomic_DNA"/>
</dbReference>
<dbReference type="Proteomes" id="UP000245667">
    <property type="component" value="Unassembled WGS sequence"/>
</dbReference>
<dbReference type="RefSeq" id="WP_109655128.1">
    <property type="nucleotide sequence ID" value="NZ_JACWLN010000021.1"/>
</dbReference>
<gene>
    <name evidence="2" type="ORF">HZY62_21635</name>
    <name evidence="3" type="ORF">LX92_04413</name>
</gene>
<reference evidence="3 4" key="1">
    <citation type="submission" date="2018-05" db="EMBL/GenBank/DDBJ databases">
        <title>Genomic Encyclopedia of Archaeal and Bacterial Type Strains, Phase II (KMG-II): from individual species to whole genera.</title>
        <authorList>
            <person name="Goeker M."/>
        </authorList>
    </citation>
    <scope>NUCLEOTIDE SEQUENCE [LARGE SCALE GENOMIC DNA]</scope>
    <source>
        <strain evidence="3 4">DSM 23514</strain>
    </source>
</reference>
<dbReference type="PANTHER" id="PTHR44103">
    <property type="entry name" value="PROPROTEIN CONVERTASE P"/>
    <property type="match status" value="1"/>
</dbReference>
<dbReference type="Proteomes" id="UP000651837">
    <property type="component" value="Unassembled WGS sequence"/>
</dbReference>
<dbReference type="SUPFAM" id="SSF69318">
    <property type="entry name" value="Integrin alpha N-terminal domain"/>
    <property type="match status" value="1"/>
</dbReference>
<dbReference type="Gene3D" id="2.60.120.260">
    <property type="entry name" value="Galactose-binding domain-like"/>
    <property type="match status" value="1"/>
</dbReference>
<proteinExistence type="predicted"/>
<name>A0A316E4M9_9FLAO</name>
<evidence type="ECO:0000256" key="1">
    <source>
        <dbReference type="ARBA" id="ARBA00022729"/>
    </source>
</evidence>
<keyword evidence="1" id="KW-0732">Signal</keyword>
<evidence type="ECO:0000313" key="3">
    <source>
        <dbReference type="EMBL" id="PWK17860.1"/>
    </source>
</evidence>
<evidence type="ECO:0000313" key="4">
    <source>
        <dbReference type="Proteomes" id="UP000245667"/>
    </source>
</evidence>
<dbReference type="Gene3D" id="2.130.10.130">
    <property type="entry name" value="Integrin alpha, N-terminal"/>
    <property type="match status" value="1"/>
</dbReference>
<comment type="caution">
    <text evidence="3">The sequence shown here is derived from an EMBL/GenBank/DDBJ whole genome shotgun (WGS) entry which is preliminary data.</text>
</comment>